<organism evidence="9 10">
    <name type="scientific">Solitalea koreensis</name>
    <dbReference type="NCBI Taxonomy" id="543615"/>
    <lineage>
        <taxon>Bacteria</taxon>
        <taxon>Pseudomonadati</taxon>
        <taxon>Bacteroidota</taxon>
        <taxon>Sphingobacteriia</taxon>
        <taxon>Sphingobacteriales</taxon>
        <taxon>Sphingobacteriaceae</taxon>
        <taxon>Solitalea</taxon>
    </lineage>
</organism>
<keyword evidence="2 7" id="KW-0812">Transmembrane</keyword>
<dbReference type="AlphaFoldDB" id="A0A521E572"/>
<sequence length="409" mass="48055">MKIDYIALSIPVFFILIGVELAYTFYKKLAYYRLNDSLANLSQGIGSQLIGLFLKTVTFFGYLYIFNHWKVYVFHNSFLTWILLFLSVDFFYYWFHRMSHEVNALWAAHIVHHQSEEYNLTVALRQSWFQGGFSWVFFLPLAFVGFEPIMMLTVSSFNTLYQFWIHTRMINKMGPLEWIFNTPSHHRVHHGSNPKYIDKNHAGSLIIWDRMFGTFQKEEEEVVYGITKPLASWDPTWANFHYWFDLFTVAKKSKNVKDTLALFIKPPGWLPEYLGGMQYAPEIDLASYKKYNPEYNKRALFYILFQFVLALGLASTLLFTYSKLTLAQLVFASVFVLFTLTTCGALLEQRKSLLKFECYRLIFGIAGTFLFINRPFFNILLVSNIVLVVTSFIWFYKTKEKNIPDIVDA</sequence>
<dbReference type="GO" id="GO:0016020">
    <property type="term" value="C:membrane"/>
    <property type="evidence" value="ECO:0007669"/>
    <property type="project" value="GOC"/>
</dbReference>
<evidence type="ECO:0000256" key="6">
    <source>
        <dbReference type="ARBA" id="ARBA00023136"/>
    </source>
</evidence>
<dbReference type="GO" id="GO:0050479">
    <property type="term" value="F:glyceryl-ether monooxygenase activity"/>
    <property type="evidence" value="ECO:0007669"/>
    <property type="project" value="TreeGrafter"/>
</dbReference>
<proteinExistence type="predicted"/>
<comment type="subcellular location">
    <subcellularLocation>
        <location evidence="1">Endomembrane system</location>
        <topology evidence="1">Multi-pass membrane protein</topology>
    </subcellularLocation>
</comment>
<feature type="transmembrane region" description="Helical" evidence="7">
    <location>
        <begin position="135"/>
        <end position="161"/>
    </location>
</feature>
<dbReference type="Proteomes" id="UP000315971">
    <property type="component" value="Unassembled WGS sequence"/>
</dbReference>
<keyword evidence="5" id="KW-0443">Lipid metabolism</keyword>
<dbReference type="GO" id="GO:0006643">
    <property type="term" value="P:membrane lipid metabolic process"/>
    <property type="evidence" value="ECO:0007669"/>
    <property type="project" value="TreeGrafter"/>
</dbReference>
<reference evidence="9 10" key="1">
    <citation type="submission" date="2017-05" db="EMBL/GenBank/DDBJ databases">
        <authorList>
            <person name="Varghese N."/>
            <person name="Submissions S."/>
        </authorList>
    </citation>
    <scope>NUCLEOTIDE SEQUENCE [LARGE SCALE GENOMIC DNA]</scope>
    <source>
        <strain evidence="9 10">DSM 21342</strain>
    </source>
</reference>
<dbReference type="OrthoDB" id="9770329at2"/>
<feature type="transmembrane region" description="Helical" evidence="7">
    <location>
        <begin position="378"/>
        <end position="396"/>
    </location>
</feature>
<keyword evidence="3 7" id="KW-1133">Transmembrane helix</keyword>
<feature type="transmembrane region" description="Helical" evidence="7">
    <location>
        <begin position="45"/>
        <end position="66"/>
    </location>
</feature>
<gene>
    <name evidence="9" type="ORF">SAMN06265350_11135</name>
</gene>
<evidence type="ECO:0000256" key="3">
    <source>
        <dbReference type="ARBA" id="ARBA00022989"/>
    </source>
</evidence>
<evidence type="ECO:0000313" key="10">
    <source>
        <dbReference type="Proteomes" id="UP000315971"/>
    </source>
</evidence>
<dbReference type="GO" id="GO:0008610">
    <property type="term" value="P:lipid biosynthetic process"/>
    <property type="evidence" value="ECO:0007669"/>
    <property type="project" value="InterPro"/>
</dbReference>
<feature type="transmembrane region" description="Helical" evidence="7">
    <location>
        <begin position="78"/>
        <end position="95"/>
    </location>
</feature>
<feature type="transmembrane region" description="Helical" evidence="7">
    <location>
        <begin position="299"/>
        <end position="320"/>
    </location>
</feature>
<feature type="transmembrane region" description="Helical" evidence="7">
    <location>
        <begin position="326"/>
        <end position="347"/>
    </location>
</feature>
<evidence type="ECO:0000259" key="8">
    <source>
        <dbReference type="Pfam" id="PF04116"/>
    </source>
</evidence>
<dbReference type="GO" id="GO:0012505">
    <property type="term" value="C:endomembrane system"/>
    <property type="evidence" value="ECO:0007669"/>
    <property type="project" value="UniProtKB-SubCell"/>
</dbReference>
<protein>
    <submittedName>
        <fullName evidence="9">Sterol desaturase/sphingolipid hydroxylase, fatty acid hydroxylase superfamily</fullName>
    </submittedName>
</protein>
<dbReference type="PANTHER" id="PTHR21624:SF1">
    <property type="entry name" value="ALKYLGLYCEROL MONOOXYGENASE"/>
    <property type="match status" value="1"/>
</dbReference>
<feature type="domain" description="Fatty acid hydroxylase" evidence="8">
    <location>
        <begin position="81"/>
        <end position="214"/>
    </location>
</feature>
<dbReference type="InterPro" id="IPR006694">
    <property type="entry name" value="Fatty_acid_hydroxylase"/>
</dbReference>
<keyword evidence="4" id="KW-0560">Oxidoreductase</keyword>
<keyword evidence="10" id="KW-1185">Reference proteome</keyword>
<dbReference type="PANTHER" id="PTHR21624">
    <property type="entry name" value="STEROL DESATURASE-RELATED PROTEIN"/>
    <property type="match status" value="1"/>
</dbReference>
<dbReference type="EMBL" id="FXSZ01000011">
    <property type="protein sequence ID" value="SMO79025.1"/>
    <property type="molecule type" value="Genomic_DNA"/>
</dbReference>
<evidence type="ECO:0000256" key="4">
    <source>
        <dbReference type="ARBA" id="ARBA00023002"/>
    </source>
</evidence>
<dbReference type="GO" id="GO:0005506">
    <property type="term" value="F:iron ion binding"/>
    <property type="evidence" value="ECO:0007669"/>
    <property type="project" value="InterPro"/>
</dbReference>
<keyword evidence="6 7" id="KW-0472">Membrane</keyword>
<evidence type="ECO:0000256" key="5">
    <source>
        <dbReference type="ARBA" id="ARBA00023098"/>
    </source>
</evidence>
<name>A0A521E572_9SPHI</name>
<evidence type="ECO:0000313" key="9">
    <source>
        <dbReference type="EMBL" id="SMO79025.1"/>
    </source>
</evidence>
<accession>A0A521E572</accession>
<evidence type="ECO:0000256" key="1">
    <source>
        <dbReference type="ARBA" id="ARBA00004127"/>
    </source>
</evidence>
<feature type="transmembrane region" description="Helical" evidence="7">
    <location>
        <begin position="354"/>
        <end position="372"/>
    </location>
</feature>
<feature type="transmembrane region" description="Helical" evidence="7">
    <location>
        <begin position="5"/>
        <end position="25"/>
    </location>
</feature>
<dbReference type="Pfam" id="PF04116">
    <property type="entry name" value="FA_hydroxylase"/>
    <property type="match status" value="1"/>
</dbReference>
<dbReference type="InterPro" id="IPR051689">
    <property type="entry name" value="Sterol_desaturase/TMEM195"/>
</dbReference>
<dbReference type="RefSeq" id="WP_142604574.1">
    <property type="nucleotide sequence ID" value="NZ_FXSZ01000011.1"/>
</dbReference>
<evidence type="ECO:0000256" key="7">
    <source>
        <dbReference type="SAM" id="Phobius"/>
    </source>
</evidence>
<evidence type="ECO:0000256" key="2">
    <source>
        <dbReference type="ARBA" id="ARBA00022692"/>
    </source>
</evidence>